<dbReference type="InterPro" id="IPR012340">
    <property type="entry name" value="NA-bd_OB-fold"/>
</dbReference>
<dbReference type="PANTHER" id="PTHR30001:SF1">
    <property type="entry name" value="RIBONUCLEASE E_G-LIKE PROTEIN, CHLOROPLASTIC"/>
    <property type="match status" value="1"/>
</dbReference>
<reference evidence="9 10" key="1">
    <citation type="journal article" date="2020" name="Int. J. Syst. Evol. Microbiol.">
        <title>Novel acetic acid bacteria from cider fermentations: Acetobacter conturbans sp. nov. and Acetobacter fallax sp. nov.</title>
        <authorList>
            <person name="Sombolestani A.S."/>
            <person name="Cleenwerck I."/>
            <person name="Cnockaert M."/>
            <person name="Borremans W."/>
            <person name="Wieme A.D."/>
            <person name="De Vuyst L."/>
            <person name="Vandamme P."/>
        </authorList>
    </citation>
    <scope>NUCLEOTIDE SEQUENCE [LARGE SCALE GENOMIC DNA]</scope>
    <source>
        <strain evidence="9 10">LMG 30640</strain>
    </source>
</reference>
<keyword evidence="2" id="KW-0540">Nuclease</keyword>
<evidence type="ECO:0000256" key="2">
    <source>
        <dbReference type="ARBA" id="ARBA00022722"/>
    </source>
</evidence>
<dbReference type="CDD" id="cd04453">
    <property type="entry name" value="S1_RNase_E"/>
    <property type="match status" value="1"/>
</dbReference>
<feature type="domain" description="RNA-binding protein AU-1/Ribonuclease E/G" evidence="8">
    <location>
        <begin position="165"/>
        <end position="287"/>
    </location>
</feature>
<name>A0ABX0JWG0_9PROT</name>
<protein>
    <submittedName>
        <fullName evidence="9">Ribonuclease E/G</fullName>
    </submittedName>
</protein>
<proteinExistence type="predicted"/>
<dbReference type="Proteomes" id="UP000635278">
    <property type="component" value="Unassembled WGS sequence"/>
</dbReference>
<dbReference type="SUPFAM" id="SSF50249">
    <property type="entry name" value="Nucleic acid-binding proteins"/>
    <property type="match status" value="1"/>
</dbReference>
<keyword evidence="5" id="KW-0378">Hydrolase</keyword>
<keyword evidence="10" id="KW-1185">Reference proteome</keyword>
<keyword evidence="4" id="KW-0255">Endonuclease</keyword>
<organism evidence="9 10">
    <name type="scientific">Acetobacter musti</name>
    <dbReference type="NCBI Taxonomy" id="864732"/>
    <lineage>
        <taxon>Bacteria</taxon>
        <taxon>Pseudomonadati</taxon>
        <taxon>Pseudomonadota</taxon>
        <taxon>Alphaproteobacteria</taxon>
        <taxon>Acetobacterales</taxon>
        <taxon>Acetobacteraceae</taxon>
        <taxon>Acetobacter</taxon>
    </lineage>
</organism>
<evidence type="ECO:0000256" key="6">
    <source>
        <dbReference type="ARBA" id="ARBA00022842"/>
    </source>
</evidence>
<dbReference type="PANTHER" id="PTHR30001">
    <property type="entry name" value="RIBONUCLEASE"/>
    <property type="match status" value="1"/>
</dbReference>
<comment type="cofactor">
    <cofactor evidence="1">
        <name>Mg(2+)</name>
        <dbReference type="ChEBI" id="CHEBI:18420"/>
    </cofactor>
</comment>
<evidence type="ECO:0000256" key="1">
    <source>
        <dbReference type="ARBA" id="ARBA00001946"/>
    </source>
</evidence>
<gene>
    <name evidence="9" type="ORF">GOB93_16970</name>
</gene>
<dbReference type="Pfam" id="PF10150">
    <property type="entry name" value="RNase_E_G"/>
    <property type="match status" value="1"/>
</dbReference>
<evidence type="ECO:0000256" key="5">
    <source>
        <dbReference type="ARBA" id="ARBA00022801"/>
    </source>
</evidence>
<dbReference type="InterPro" id="IPR019307">
    <property type="entry name" value="RNA-bd_AU-1/RNase_E/G"/>
</dbReference>
<dbReference type="InterPro" id="IPR004659">
    <property type="entry name" value="RNase_E/G"/>
</dbReference>
<evidence type="ECO:0000313" key="10">
    <source>
        <dbReference type="Proteomes" id="UP000635278"/>
    </source>
</evidence>
<evidence type="ECO:0000256" key="3">
    <source>
        <dbReference type="ARBA" id="ARBA00022723"/>
    </source>
</evidence>
<evidence type="ECO:0000256" key="4">
    <source>
        <dbReference type="ARBA" id="ARBA00022759"/>
    </source>
</evidence>
<keyword evidence="7" id="KW-0694">RNA-binding</keyword>
<dbReference type="Gene3D" id="2.40.50.140">
    <property type="entry name" value="Nucleic acid-binding proteins"/>
    <property type="match status" value="1"/>
</dbReference>
<sequence>MASVKAALRIACSPGEARIAVLADGVLQDFAIWTPGHRDGVGDLYRGRITSRVPAMGGAFVTLGGEADGFLSDRDGAAGLNEGATVVVRVTRAAMTGKGPRLRVEQDLASAEGDPALLKPGPSPVEELAARWQGPILVDHPGFAARIPPGLRNRVERVPCAWDDEICDAVAALSSPEIALPGGMRATITPTPALVAIDMDSGASSGSFQMKQTAQFAANRAALPELFRQIRLRNLSGAILIDPAGLNMRKRQALREPVEDALRSDPLHPRCAGITALGLVEIVRARVHPPLHEVTGAAHGQAMQALRCLSSREMARRGGRPYIARTGLGVFRALEDDSLAREDAVAWCGYPPDIRANPSLPFLSWVIDDE</sequence>
<comment type="caution">
    <text evidence="9">The sequence shown here is derived from an EMBL/GenBank/DDBJ whole genome shotgun (WGS) entry which is preliminary data.</text>
</comment>
<accession>A0ABX0JWG0</accession>
<evidence type="ECO:0000259" key="8">
    <source>
        <dbReference type="Pfam" id="PF10150"/>
    </source>
</evidence>
<keyword evidence="6" id="KW-0460">Magnesium</keyword>
<evidence type="ECO:0000313" key="9">
    <source>
        <dbReference type="EMBL" id="NHN86315.1"/>
    </source>
</evidence>
<keyword evidence="3" id="KW-0479">Metal-binding</keyword>
<dbReference type="RefSeq" id="WP_173584690.1">
    <property type="nucleotide sequence ID" value="NZ_WOTB01000031.1"/>
</dbReference>
<dbReference type="EMBL" id="WOTB01000031">
    <property type="protein sequence ID" value="NHN86315.1"/>
    <property type="molecule type" value="Genomic_DNA"/>
</dbReference>
<evidence type="ECO:0000256" key="7">
    <source>
        <dbReference type="ARBA" id="ARBA00022884"/>
    </source>
</evidence>